<evidence type="ECO:0000256" key="15">
    <source>
        <dbReference type="HAMAP-Rule" id="MF_04003"/>
    </source>
</evidence>
<keyword evidence="14 15" id="KW-1160">Virus entry into host cell</keyword>
<evidence type="ECO:0000256" key="8">
    <source>
        <dbReference type="ARBA" id="ARBA00022921"/>
    </source>
</evidence>
<keyword evidence="10" id="KW-1039">Host endosome</keyword>
<evidence type="ECO:0000256" key="3">
    <source>
        <dbReference type="ARBA" id="ARBA00022561"/>
    </source>
</evidence>
<accession>A0A451G3N5</accession>
<keyword evidence="4 15" id="KW-1048">Host nucleus</keyword>
<dbReference type="Pfam" id="PF00513">
    <property type="entry name" value="Late_protein_L2"/>
    <property type="match status" value="1"/>
</dbReference>
<dbReference type="InterPro" id="IPR000784">
    <property type="entry name" value="Late_L2"/>
</dbReference>
<dbReference type="GO" id="GO:0005198">
    <property type="term" value="F:structural molecule activity"/>
    <property type="evidence" value="ECO:0007669"/>
    <property type="project" value="UniProtKB-UniRule"/>
</dbReference>
<keyword evidence="3 15" id="KW-0167">Capsid protein</keyword>
<dbReference type="HAMAP" id="MF_04003">
    <property type="entry name" value="PPV_L2"/>
    <property type="match status" value="1"/>
</dbReference>
<evidence type="ECO:0000256" key="13">
    <source>
        <dbReference type="ARBA" id="ARBA00023157"/>
    </source>
</evidence>
<comment type="PTM">
    <text evidence="15">Highly phosphorylated.</text>
</comment>
<keyword evidence="12 15" id="KW-0238">DNA-binding</keyword>
<proteinExistence type="inferred from homology"/>
<dbReference type="GO" id="GO:0075732">
    <property type="term" value="P:viral penetration into host nucleus"/>
    <property type="evidence" value="ECO:0007669"/>
    <property type="project" value="UniProtKB-KW"/>
</dbReference>
<evidence type="ECO:0000256" key="6">
    <source>
        <dbReference type="ARBA" id="ARBA00022812"/>
    </source>
</evidence>
<comment type="function">
    <text evidence="15">Minor protein of the capsid that localizes along the inner surface of the virion, within the central cavities beneath the L1 pentamers. Plays a role in capsid stabilization through interaction with the major capsid protein L1. Once the virion enters the host cell, L2 escorts the genomic DNA into the nucleus by promoting escape from the endosomal compartments and traffic through the host Golgi network. Mechanistically, the C-terminus of L2 possesses a cell-penetrating peptide that protudes from the host endosome, interacts with host cytoplasmic retromer cargo and thereby mediates the capsid delivery to the host trans-Golgi network. Plays a role through its interaction with host dynein in the intracellular microtubule-dependent transport of viral capsid toward the nucleus. Mediates the viral genome import into the nucleus through binding to host importins. Once within the nucleus, L2 localizes viral genomes to host PML bodies in order to activate early gene expression for establishment of infection. Later on, promotes late gene expression by interacting with the viral E2 protein and by inhibiting its transcriptional activation functions. During virion assembly, encapsidates the genome by direct interaction with the viral DNA.</text>
</comment>
<evidence type="ECO:0000313" key="16">
    <source>
        <dbReference type="EMBL" id="QAB14032.1"/>
    </source>
</evidence>
<keyword evidence="9 15" id="KW-1177">Microtubular inwards viral transport</keyword>
<evidence type="ECO:0000256" key="11">
    <source>
        <dbReference type="ARBA" id="ARBA00023120"/>
    </source>
</evidence>
<evidence type="ECO:0000256" key="1">
    <source>
        <dbReference type="ARBA" id="ARBA00022524"/>
    </source>
</evidence>
<evidence type="ECO:0000256" key="9">
    <source>
        <dbReference type="ARBA" id="ARBA00022952"/>
    </source>
</evidence>
<evidence type="ECO:0000256" key="12">
    <source>
        <dbReference type="ARBA" id="ARBA00023125"/>
    </source>
</evidence>
<name>A0A451G3N5_9PAPI</name>
<dbReference type="GO" id="GO:0042025">
    <property type="term" value="C:host cell nucleus"/>
    <property type="evidence" value="ECO:0007669"/>
    <property type="project" value="UniProtKB-SubCell"/>
</dbReference>
<keyword evidence="1 15" id="KW-1163">Viral penetration into host nucleus</keyword>
<evidence type="ECO:0000256" key="10">
    <source>
        <dbReference type="ARBA" id="ARBA00023046"/>
    </source>
</evidence>
<keyword evidence="2 15" id="KW-0597">Phosphoprotein</keyword>
<organism evidence="16">
    <name type="scientific">Human papillomavirus</name>
    <dbReference type="NCBI Taxonomy" id="10566"/>
    <lineage>
        <taxon>Viruses</taxon>
        <taxon>Monodnaviria</taxon>
        <taxon>Shotokuvirae</taxon>
        <taxon>Cossaviricota</taxon>
        <taxon>Papovaviricetes</taxon>
        <taxon>Zurhausenvirales</taxon>
        <taxon>Papillomaviridae</taxon>
    </lineage>
</organism>
<comment type="similarity">
    <text evidence="15">Belongs to the papillomaviridae L2 protein family.</text>
</comment>
<sequence>MSLIRRKRASDEDLYRHCAQGGDCITDVKNKYEHTTLADYLLKIFGSLVYFGGLGIGSGRGSGGSLGYRPLGGRGTVTDTTTLTPARPSLTIDALGPTDIIPVDPTTSSIVPLQEGTLDVGFVAPDAGPGTGVEEIELYTINTTTGDSSGQGPTVAPTLTASEDGSVAILDVNATVQNAQQVFYDPGAPPLHELTVFTADPSTTTDINVFVEHSFSGDVVGGGLEDIPLERLDVSTFEIEEPPQTSTPSQRLDTAINRAKELYNRFVRQVPVSSSDFITQPSRLVEFQIENPAFDPEVSIEFERDLATVAAAPDSDFADVIRLGRPHYGLTDEGTIRVSRLGRTGTISTRSGTIIGQPVHYFYDISDITAAESIELTRLGEQTHSSTIVDDLLQSTFIDIPNANNTDFTEADLEDHFIEGFSDAHLVLQTTDEENETLLIPTLPPGAALKVFVPDIGNGYLVNYPNIGNTDISIVLPNNIPITPIVWPSDTTFPPAFTLEIGVDYNLHPSLIPKKRRRLDNF</sequence>
<protein>
    <recommendedName>
        <fullName evidence="15">Minor capsid protein L2</fullName>
    </recommendedName>
</protein>
<comment type="caution">
    <text evidence="15">Lacks conserved residue(s) required for the propagation of feature annotation.</text>
</comment>
<gene>
    <name evidence="15" type="primary">L2</name>
</gene>
<dbReference type="EMBL" id="MH777343">
    <property type="protein sequence ID" value="QAB14032.1"/>
    <property type="molecule type" value="Genomic_DNA"/>
</dbReference>
<evidence type="ECO:0000256" key="4">
    <source>
        <dbReference type="ARBA" id="ARBA00022562"/>
    </source>
</evidence>
<reference evidence="16" key="1">
    <citation type="journal article" date="2018" name="Nat. Med.">
        <title>Expanded skin virome in DOCK8-deficient patients.</title>
        <authorList>
            <consortium name="NISC Comparative Sequencing Program"/>
            <person name="Tirosh O."/>
            <person name="Conlan S."/>
            <person name="Deming C."/>
            <person name="Lee-Lin S.Q."/>
            <person name="Huang X."/>
            <person name="Su H.C."/>
            <person name="Freeman A.F."/>
            <person name="Segre J.A."/>
            <person name="Kong H.H."/>
        </authorList>
    </citation>
    <scope>NUCLEOTIDE SEQUENCE</scope>
    <source>
        <strain evidence="16">HPV-mSK_202</strain>
    </source>
</reference>
<evidence type="ECO:0000256" key="2">
    <source>
        <dbReference type="ARBA" id="ARBA00022553"/>
    </source>
</evidence>
<keyword evidence="11 15" id="KW-1176">Cytoplasmic inwards viral transport</keyword>
<evidence type="ECO:0000256" key="5">
    <source>
        <dbReference type="ARBA" id="ARBA00022581"/>
    </source>
</evidence>
<keyword evidence="7 15" id="KW-0946">Virion</keyword>
<comment type="subcellular location">
    <subcellularLocation>
        <location evidence="15">Virion</location>
    </subcellularLocation>
    <subcellularLocation>
        <location evidence="15">Host nucleus</location>
    </subcellularLocation>
</comment>
<comment type="subunit">
    <text evidence="15">Interacts with major capsid protein L1. Interacts with E2; this interaction inhibits E2 transcriptional activity but not the DNA replication function E2. Interacts with host HSPA8; this interaction is required for L2 nuclear translocation. Interacts with host importins KPNB2 and KPNB3. Forms a complex with importin alpha2-beta1 heterodimers via interaction with the importin alpha2 adapter. Interacts with host DYNLT1; this interaction is essential for virus intracellular transport during entry. Interacts (via C-terminus) with host retromer subunits VPS35 AND VPS29.</text>
</comment>
<dbReference type="GO" id="GO:0003677">
    <property type="term" value="F:DNA binding"/>
    <property type="evidence" value="ECO:0007669"/>
    <property type="project" value="UniProtKB-UniRule"/>
</dbReference>
<keyword evidence="8 15" id="KW-0426">Late protein</keyword>
<dbReference type="GO" id="GO:0019028">
    <property type="term" value="C:viral capsid"/>
    <property type="evidence" value="ECO:0007669"/>
    <property type="project" value="UniProtKB-UniRule"/>
</dbReference>
<keyword evidence="13 15" id="KW-1015">Disulfide bond</keyword>
<dbReference type="GO" id="GO:0043657">
    <property type="term" value="C:host cell"/>
    <property type="evidence" value="ECO:0007669"/>
    <property type="project" value="GOC"/>
</dbReference>
<keyword evidence="5 15" id="KW-0945">Host-virus interaction</keyword>
<dbReference type="GO" id="GO:0046718">
    <property type="term" value="P:symbiont entry into host cell"/>
    <property type="evidence" value="ECO:0007669"/>
    <property type="project" value="UniProtKB-KW"/>
</dbReference>
<feature type="disulfide bond" evidence="15">
    <location>
        <begin position="18"/>
        <end position="24"/>
    </location>
</feature>
<keyword evidence="6" id="KW-1040">Host Golgi apparatus</keyword>
<evidence type="ECO:0000256" key="14">
    <source>
        <dbReference type="ARBA" id="ARBA00023296"/>
    </source>
</evidence>
<evidence type="ECO:0000256" key="7">
    <source>
        <dbReference type="ARBA" id="ARBA00022844"/>
    </source>
</evidence>
<dbReference type="GO" id="GO:0075521">
    <property type="term" value="P:microtubule-dependent intracellular transport of viral material towards nucleus"/>
    <property type="evidence" value="ECO:0007669"/>
    <property type="project" value="UniProtKB-UniRule"/>
</dbReference>